<dbReference type="Proteomes" id="UP001156706">
    <property type="component" value="Unassembled WGS sequence"/>
</dbReference>
<evidence type="ECO:0000256" key="3">
    <source>
        <dbReference type="ARBA" id="ARBA00022490"/>
    </source>
</evidence>
<keyword evidence="7" id="KW-0969">Cilium</keyword>
<dbReference type="Pfam" id="PF02561">
    <property type="entry name" value="FliS"/>
    <property type="match status" value="1"/>
</dbReference>
<comment type="caution">
    <text evidence="7">The sequence shown here is derived from an EMBL/GenBank/DDBJ whole genome shotgun (WGS) entry which is preliminary data.</text>
</comment>
<keyword evidence="4 6" id="KW-1005">Bacterial flagellum biogenesis</keyword>
<name>A0ABQ5YF32_9NEIS</name>
<comment type="subcellular location">
    <subcellularLocation>
        <location evidence="1 6">Cytoplasm</location>
        <location evidence="1 6">Cytosol</location>
    </subcellularLocation>
</comment>
<evidence type="ECO:0000256" key="5">
    <source>
        <dbReference type="ARBA" id="ARBA00023186"/>
    </source>
</evidence>
<accession>A0ABQ5YF32</accession>
<keyword evidence="3 6" id="KW-0963">Cytoplasm</keyword>
<keyword evidence="7" id="KW-0282">Flagellum</keyword>
<reference evidence="8" key="1">
    <citation type="journal article" date="2019" name="Int. J. Syst. Evol. Microbiol.">
        <title>The Global Catalogue of Microorganisms (GCM) 10K type strain sequencing project: providing services to taxonomists for standard genome sequencing and annotation.</title>
        <authorList>
            <consortium name="The Broad Institute Genomics Platform"/>
            <consortium name="The Broad Institute Genome Sequencing Center for Infectious Disease"/>
            <person name="Wu L."/>
            <person name="Ma J."/>
        </authorList>
    </citation>
    <scope>NUCLEOTIDE SEQUENCE [LARGE SCALE GENOMIC DNA]</scope>
    <source>
        <strain evidence="8">NBRC 110044</strain>
    </source>
</reference>
<dbReference type="PANTHER" id="PTHR34773:SF1">
    <property type="entry name" value="FLAGELLAR SECRETION CHAPERONE FLIS"/>
    <property type="match status" value="1"/>
</dbReference>
<dbReference type="Gene3D" id="1.20.120.340">
    <property type="entry name" value="Flagellar protein FliS"/>
    <property type="match status" value="1"/>
</dbReference>
<dbReference type="RefSeq" id="WP_284196219.1">
    <property type="nucleotide sequence ID" value="NZ_BSOG01000002.1"/>
</dbReference>
<dbReference type="PANTHER" id="PTHR34773">
    <property type="entry name" value="FLAGELLAR SECRETION CHAPERONE FLIS"/>
    <property type="match status" value="1"/>
</dbReference>
<comment type="similarity">
    <text evidence="2 6">Belongs to the FliS family.</text>
</comment>
<evidence type="ECO:0000256" key="4">
    <source>
        <dbReference type="ARBA" id="ARBA00022795"/>
    </source>
</evidence>
<gene>
    <name evidence="7" type="primary">fliS</name>
    <name evidence="7" type="ORF">GCM10007907_18980</name>
</gene>
<evidence type="ECO:0000313" key="7">
    <source>
        <dbReference type="EMBL" id="GLR13108.1"/>
    </source>
</evidence>
<keyword evidence="7" id="KW-0966">Cell projection</keyword>
<evidence type="ECO:0000256" key="2">
    <source>
        <dbReference type="ARBA" id="ARBA00008787"/>
    </source>
</evidence>
<dbReference type="PIRSF" id="PIRSF039090">
    <property type="entry name" value="Flis"/>
    <property type="match status" value="1"/>
</dbReference>
<keyword evidence="5" id="KW-0143">Chaperone</keyword>
<protein>
    <recommendedName>
        <fullName evidence="6">Flagellar secretion chaperone FliS</fullName>
    </recommendedName>
</protein>
<dbReference type="CDD" id="cd16098">
    <property type="entry name" value="FliS"/>
    <property type="match status" value="1"/>
</dbReference>
<evidence type="ECO:0000256" key="1">
    <source>
        <dbReference type="ARBA" id="ARBA00004514"/>
    </source>
</evidence>
<organism evidence="7 8">
    <name type="scientific">Chitinimonas prasina</name>
    <dbReference type="NCBI Taxonomy" id="1434937"/>
    <lineage>
        <taxon>Bacteria</taxon>
        <taxon>Pseudomonadati</taxon>
        <taxon>Pseudomonadota</taxon>
        <taxon>Betaproteobacteria</taxon>
        <taxon>Neisseriales</taxon>
        <taxon>Chitinibacteraceae</taxon>
        <taxon>Chitinimonas</taxon>
    </lineage>
</organism>
<dbReference type="InterPro" id="IPR036584">
    <property type="entry name" value="FliS_sf"/>
</dbReference>
<dbReference type="InterPro" id="IPR003713">
    <property type="entry name" value="FliS"/>
</dbReference>
<keyword evidence="8" id="KW-1185">Reference proteome</keyword>
<dbReference type="NCBIfam" id="TIGR00208">
    <property type="entry name" value="fliS"/>
    <property type="match status" value="1"/>
</dbReference>
<sequence>MATPIRNALDAYGKGGLEYEIDTASPHKLICMLYDGAIKAILQAKAFIGGEMIAAKGSAISKAIAIIEEGLRVSLDKTAGGELAENLDGLYEYMSARLLEANLRNDVAALDEVHGLLNQLKSAWEEIEQNRVATLAAAAPQVSEGKPEQRVPLSYGRV</sequence>
<proteinExistence type="inferred from homology"/>
<evidence type="ECO:0000313" key="8">
    <source>
        <dbReference type="Proteomes" id="UP001156706"/>
    </source>
</evidence>
<evidence type="ECO:0000256" key="6">
    <source>
        <dbReference type="PIRNR" id="PIRNR039090"/>
    </source>
</evidence>
<dbReference type="SUPFAM" id="SSF101116">
    <property type="entry name" value="Flagellar export chaperone FliS"/>
    <property type="match status" value="1"/>
</dbReference>
<dbReference type="EMBL" id="BSOG01000002">
    <property type="protein sequence ID" value="GLR13108.1"/>
    <property type="molecule type" value="Genomic_DNA"/>
</dbReference>